<reference evidence="1 2" key="1">
    <citation type="submission" date="2017-07" db="EMBL/GenBank/DDBJ databases">
        <title>Draft genome sequence of Prevotella copri isolated from the gut of healthy adult Indian.</title>
        <authorList>
            <person name="Das B."/>
            <person name="Bag S."/>
            <person name="Ghosh T.S."/>
        </authorList>
    </citation>
    <scope>NUCLEOTIDE SEQUENCE [LARGE SCALE GENOMIC DNA]</scope>
    <source>
        <strain evidence="1 2">Indica</strain>
    </source>
</reference>
<name>A0AA91TL99_9BACT</name>
<organism evidence="1 2">
    <name type="scientific">Segatella copri</name>
    <dbReference type="NCBI Taxonomy" id="165179"/>
    <lineage>
        <taxon>Bacteria</taxon>
        <taxon>Pseudomonadati</taxon>
        <taxon>Bacteroidota</taxon>
        <taxon>Bacteroidia</taxon>
        <taxon>Bacteroidales</taxon>
        <taxon>Prevotellaceae</taxon>
        <taxon>Segatella</taxon>
    </lineage>
</organism>
<sequence>MATFLVSIMKYLFILFFAFISSISKAQGTYEIEPSRMEVKYVVSYLGDYHNKTLGKTSNLCALRCGSTTSQFFCYERVREDSLEFVPGGFELLSKERHDDEIEQTYTPFRGEFIYRNNTNGVYTVYGRCMGEHYEFKDSVCMNWTIDQDSTRMILGYKCQKAETDFRGRHWVVWFAADIPLCLGPWKIAGLPGLVLRAECLGFLEIEANGIFTKGLTPVKFYNYYKKKFTIINRKKFLKIKTNPLSYPKGAMMIPQMELE</sequence>
<dbReference type="AlphaFoldDB" id="A0AA91TL99"/>
<dbReference type="InterPro" id="IPR005901">
    <property type="entry name" value="GLPGLI"/>
</dbReference>
<comment type="caution">
    <text evidence="1">The sequence shown here is derived from an EMBL/GenBank/DDBJ whole genome shotgun (WGS) entry which is preliminary data.</text>
</comment>
<dbReference type="EMBL" id="NMPZ01000003">
    <property type="protein sequence ID" value="OXL44930.1"/>
    <property type="molecule type" value="Genomic_DNA"/>
</dbReference>
<proteinExistence type="predicted"/>
<accession>A0AA91TL99</accession>
<evidence type="ECO:0000313" key="2">
    <source>
        <dbReference type="Proteomes" id="UP000215155"/>
    </source>
</evidence>
<dbReference type="RefSeq" id="WP_142990539.1">
    <property type="nucleotide sequence ID" value="NZ_NMPZ01000003.1"/>
</dbReference>
<protein>
    <submittedName>
        <fullName evidence="1">GLPGLI family protein</fullName>
    </submittedName>
</protein>
<gene>
    <name evidence="1" type="ORF">CFT61_03080</name>
</gene>
<dbReference type="NCBIfam" id="TIGR01200">
    <property type="entry name" value="GLPGLI"/>
    <property type="match status" value="1"/>
</dbReference>
<dbReference type="Proteomes" id="UP000215155">
    <property type="component" value="Unassembled WGS sequence"/>
</dbReference>
<evidence type="ECO:0000313" key="1">
    <source>
        <dbReference type="EMBL" id="OXL44930.1"/>
    </source>
</evidence>